<dbReference type="InterPro" id="IPR053134">
    <property type="entry name" value="RNA-dir_DNA_polymerase"/>
</dbReference>
<sequence length="525" mass="60122">MGASMIRRVQGQHKAHMNSLKVPTTSETLENVKFENVPHEGRSQPHWKSKKENPHPGKYRILKRVQRDMVMMPTPKWSPEPICFGTISPKREIPSPLLVDTLYSTSTYRALLGRDWIHESGSVPSTLHQQVAIYHEEREMRPGFWEMVEAKSRPFLPTANVVKANFYHPSVGILQCSAADKNGCPTKGPEDLPENSELVEFLCVEPDKPTPEVQDPLETIDLGTNTNPRPIQISGLLKTKDRARIINLLHEFKDSFSWHYTEMPGLDPTLVEHKMPIKEGFKPVKQAPRRMSKEIEEKIKEEIEILVKARFIRPTKYVEWLANIVLVLKVITKIVRCCVGYRNINGAMPKDEYPKPMADLSIDAVAKYKVLSFMDGNAGYNQIKMYLVMSFGLKNAGTTYQKAMNAIFHNLISHSMEVEVKVQRRNLPSIFDRGFSLDVMSKEPKIEDWRSLIIQYLENPYFRTSKKNRQTSKKAAIGTTPYALTFGQDAMIPMEINTQSQAQIPVSRQYDNSPLNVKVRFLQEK</sequence>
<comment type="caution">
    <text evidence="2">The sequence shown here is derived from an EMBL/GenBank/DDBJ whole genome shotgun (WGS) entry which is preliminary data.</text>
</comment>
<gene>
    <name evidence="2" type="ORF">D8674_037601</name>
</gene>
<dbReference type="CDD" id="cd01647">
    <property type="entry name" value="RT_LTR"/>
    <property type="match status" value="1"/>
</dbReference>
<name>A0A5N5HE59_9ROSA</name>
<accession>A0A5N5HE59</accession>
<protein>
    <submittedName>
        <fullName evidence="2">S2-RNase</fullName>
    </submittedName>
</protein>
<dbReference type="PANTHER" id="PTHR24559:SF439">
    <property type="entry name" value="RETROTRANSPOSON, UNCLASSIFIED-LIKE PROTEIN"/>
    <property type="match status" value="1"/>
</dbReference>
<evidence type="ECO:0000313" key="3">
    <source>
        <dbReference type="Proteomes" id="UP000327157"/>
    </source>
</evidence>
<evidence type="ECO:0000256" key="1">
    <source>
        <dbReference type="SAM" id="MobiDB-lite"/>
    </source>
</evidence>
<dbReference type="OrthoDB" id="1928766at2759"/>
<dbReference type="Proteomes" id="UP000327157">
    <property type="component" value="Unassembled WGS sequence"/>
</dbReference>
<dbReference type="AlphaFoldDB" id="A0A5N5HE59"/>
<dbReference type="SUPFAM" id="SSF56672">
    <property type="entry name" value="DNA/RNA polymerases"/>
    <property type="match status" value="1"/>
</dbReference>
<feature type="region of interest" description="Disordered" evidence="1">
    <location>
        <begin position="35"/>
        <end position="56"/>
    </location>
</feature>
<reference evidence="2 3" key="1">
    <citation type="submission" date="2019-09" db="EMBL/GenBank/DDBJ databases">
        <authorList>
            <person name="Ou C."/>
        </authorList>
    </citation>
    <scope>NUCLEOTIDE SEQUENCE [LARGE SCALE GENOMIC DNA]</scope>
    <source>
        <strain evidence="2">S2</strain>
        <tissue evidence="2">Leaf</tissue>
    </source>
</reference>
<proteinExistence type="predicted"/>
<reference evidence="2 3" key="2">
    <citation type="submission" date="2019-11" db="EMBL/GenBank/DDBJ databases">
        <title>A de novo genome assembly of a pear dwarfing rootstock.</title>
        <authorList>
            <person name="Wang F."/>
            <person name="Wang J."/>
            <person name="Li S."/>
            <person name="Zhang Y."/>
            <person name="Fang M."/>
            <person name="Ma L."/>
            <person name="Zhao Y."/>
            <person name="Jiang S."/>
        </authorList>
    </citation>
    <scope>NUCLEOTIDE SEQUENCE [LARGE SCALE GENOMIC DNA]</scope>
    <source>
        <strain evidence="2">S2</strain>
        <tissue evidence="2">Leaf</tissue>
    </source>
</reference>
<dbReference type="PANTHER" id="PTHR24559">
    <property type="entry name" value="TRANSPOSON TY3-I GAG-POL POLYPROTEIN"/>
    <property type="match status" value="1"/>
</dbReference>
<keyword evidence="3" id="KW-1185">Reference proteome</keyword>
<organism evidence="2 3">
    <name type="scientific">Pyrus ussuriensis x Pyrus communis</name>
    <dbReference type="NCBI Taxonomy" id="2448454"/>
    <lineage>
        <taxon>Eukaryota</taxon>
        <taxon>Viridiplantae</taxon>
        <taxon>Streptophyta</taxon>
        <taxon>Embryophyta</taxon>
        <taxon>Tracheophyta</taxon>
        <taxon>Spermatophyta</taxon>
        <taxon>Magnoliopsida</taxon>
        <taxon>eudicotyledons</taxon>
        <taxon>Gunneridae</taxon>
        <taxon>Pentapetalae</taxon>
        <taxon>rosids</taxon>
        <taxon>fabids</taxon>
        <taxon>Rosales</taxon>
        <taxon>Rosaceae</taxon>
        <taxon>Amygdaloideae</taxon>
        <taxon>Maleae</taxon>
        <taxon>Pyrus</taxon>
    </lineage>
</organism>
<dbReference type="Gene3D" id="3.10.10.10">
    <property type="entry name" value="HIV Type 1 Reverse Transcriptase, subunit A, domain 1"/>
    <property type="match status" value="1"/>
</dbReference>
<dbReference type="EMBL" id="SMOL01000192">
    <property type="protein sequence ID" value="KAB2623740.1"/>
    <property type="molecule type" value="Genomic_DNA"/>
</dbReference>
<evidence type="ECO:0000313" key="2">
    <source>
        <dbReference type="EMBL" id="KAB2623740.1"/>
    </source>
</evidence>
<dbReference type="InterPro" id="IPR043502">
    <property type="entry name" value="DNA/RNA_pol_sf"/>
</dbReference>